<dbReference type="EMBL" id="CASHSV030000615">
    <property type="protein sequence ID" value="CAJ2670010.1"/>
    <property type="molecule type" value="Genomic_DNA"/>
</dbReference>
<keyword evidence="2" id="KW-1185">Reference proteome</keyword>
<protein>
    <submittedName>
        <fullName evidence="1">Uncharacterized protein</fullName>
    </submittedName>
</protein>
<sequence>MTKMFYNERTNDEIKDVKVEKLRKTKREKIMLYWGTTNIDGVAYLHHNFETKVEGFEVVKIVTSVSKGVESVWVKQIEASLRSFFSLQLKTQTVFANRGHMVFDPVID</sequence>
<comment type="caution">
    <text evidence="1">The sequence shown here is derived from an EMBL/GenBank/DDBJ whole genome shotgun (WGS) entry which is preliminary data.</text>
</comment>
<evidence type="ECO:0000313" key="2">
    <source>
        <dbReference type="Proteomes" id="UP001177021"/>
    </source>
</evidence>
<gene>
    <name evidence="1" type="ORF">MILVUS5_LOCUS34112</name>
</gene>
<name>A0ACB0LN16_TRIPR</name>
<proteinExistence type="predicted"/>
<organism evidence="1 2">
    <name type="scientific">Trifolium pratense</name>
    <name type="common">Red clover</name>
    <dbReference type="NCBI Taxonomy" id="57577"/>
    <lineage>
        <taxon>Eukaryota</taxon>
        <taxon>Viridiplantae</taxon>
        <taxon>Streptophyta</taxon>
        <taxon>Embryophyta</taxon>
        <taxon>Tracheophyta</taxon>
        <taxon>Spermatophyta</taxon>
        <taxon>Magnoliopsida</taxon>
        <taxon>eudicotyledons</taxon>
        <taxon>Gunneridae</taxon>
        <taxon>Pentapetalae</taxon>
        <taxon>rosids</taxon>
        <taxon>fabids</taxon>
        <taxon>Fabales</taxon>
        <taxon>Fabaceae</taxon>
        <taxon>Papilionoideae</taxon>
        <taxon>50 kb inversion clade</taxon>
        <taxon>NPAAA clade</taxon>
        <taxon>Hologalegina</taxon>
        <taxon>IRL clade</taxon>
        <taxon>Trifolieae</taxon>
        <taxon>Trifolium</taxon>
    </lineage>
</organism>
<reference evidence="1" key="1">
    <citation type="submission" date="2023-10" db="EMBL/GenBank/DDBJ databases">
        <authorList>
            <person name="Rodriguez Cubillos JULIANA M."/>
            <person name="De Vega J."/>
        </authorList>
    </citation>
    <scope>NUCLEOTIDE SEQUENCE</scope>
</reference>
<accession>A0ACB0LN16</accession>
<dbReference type="Proteomes" id="UP001177021">
    <property type="component" value="Unassembled WGS sequence"/>
</dbReference>
<evidence type="ECO:0000313" key="1">
    <source>
        <dbReference type="EMBL" id="CAJ2670010.1"/>
    </source>
</evidence>